<gene>
    <name evidence="1" type="ORF">M9Y10_001399</name>
</gene>
<name>A0ABR2L6Z6_9EUKA</name>
<organism evidence="1 2">
    <name type="scientific">Tritrichomonas musculus</name>
    <dbReference type="NCBI Taxonomy" id="1915356"/>
    <lineage>
        <taxon>Eukaryota</taxon>
        <taxon>Metamonada</taxon>
        <taxon>Parabasalia</taxon>
        <taxon>Tritrichomonadida</taxon>
        <taxon>Tritrichomonadidae</taxon>
        <taxon>Tritrichomonas</taxon>
    </lineage>
</organism>
<comment type="caution">
    <text evidence="1">The sequence shown here is derived from an EMBL/GenBank/DDBJ whole genome shotgun (WGS) entry which is preliminary data.</text>
</comment>
<dbReference type="EMBL" id="JAPFFF010000001">
    <property type="protein sequence ID" value="KAK8899098.1"/>
    <property type="molecule type" value="Genomic_DNA"/>
</dbReference>
<sequence length="183" mass="20852">MFSLNIFMQTLELSPSIIEENDTIRVSVTTLPGEQKQAFTVEAKKMKASHPFFSVKINDQTEKLLVVIRKKSFSQKDPIIASTVIKGDQLPKKFNDNTNTELKTIKLLEPLQQNGKKTKGSSRKQVGQIEIQFSLTQEFTFSKNTMKAQKNKKRNGQGYSKIDTLLDNENEYGNFLFNDPITN</sequence>
<reference evidence="1 2" key="1">
    <citation type="submission" date="2024-04" db="EMBL/GenBank/DDBJ databases">
        <title>Tritrichomonas musculus Genome.</title>
        <authorList>
            <person name="Alves-Ferreira E."/>
            <person name="Grigg M."/>
            <person name="Lorenzi H."/>
            <person name="Galac M."/>
        </authorList>
    </citation>
    <scope>NUCLEOTIDE SEQUENCE [LARGE SCALE GENOMIC DNA]</scope>
    <source>
        <strain evidence="1 2">EAF2021</strain>
    </source>
</reference>
<proteinExistence type="predicted"/>
<protein>
    <submittedName>
        <fullName evidence="1">Uncharacterized protein</fullName>
    </submittedName>
</protein>
<dbReference type="Proteomes" id="UP001470230">
    <property type="component" value="Unassembled WGS sequence"/>
</dbReference>
<keyword evidence="2" id="KW-1185">Reference proteome</keyword>
<evidence type="ECO:0000313" key="2">
    <source>
        <dbReference type="Proteomes" id="UP001470230"/>
    </source>
</evidence>
<accession>A0ABR2L6Z6</accession>
<evidence type="ECO:0000313" key="1">
    <source>
        <dbReference type="EMBL" id="KAK8899098.1"/>
    </source>
</evidence>